<reference evidence="1 2" key="2">
    <citation type="journal article" date="2022" name="Mol. Ecol. Resour.">
        <title>The genomes of chicory, endive, great burdock and yacon provide insights into Asteraceae paleo-polyploidization history and plant inulin production.</title>
        <authorList>
            <person name="Fan W."/>
            <person name="Wang S."/>
            <person name="Wang H."/>
            <person name="Wang A."/>
            <person name="Jiang F."/>
            <person name="Liu H."/>
            <person name="Zhao H."/>
            <person name="Xu D."/>
            <person name="Zhang Y."/>
        </authorList>
    </citation>
    <scope>NUCLEOTIDE SEQUENCE [LARGE SCALE GENOMIC DNA]</scope>
    <source>
        <strain evidence="2">cv. Punajuju</strain>
        <tissue evidence="1">Leaves</tissue>
    </source>
</reference>
<name>A0ACB9BDD7_CICIN</name>
<organism evidence="1 2">
    <name type="scientific">Cichorium intybus</name>
    <name type="common">Chicory</name>
    <dbReference type="NCBI Taxonomy" id="13427"/>
    <lineage>
        <taxon>Eukaryota</taxon>
        <taxon>Viridiplantae</taxon>
        <taxon>Streptophyta</taxon>
        <taxon>Embryophyta</taxon>
        <taxon>Tracheophyta</taxon>
        <taxon>Spermatophyta</taxon>
        <taxon>Magnoliopsida</taxon>
        <taxon>eudicotyledons</taxon>
        <taxon>Gunneridae</taxon>
        <taxon>Pentapetalae</taxon>
        <taxon>asterids</taxon>
        <taxon>campanulids</taxon>
        <taxon>Asterales</taxon>
        <taxon>Asteraceae</taxon>
        <taxon>Cichorioideae</taxon>
        <taxon>Cichorieae</taxon>
        <taxon>Cichoriinae</taxon>
        <taxon>Cichorium</taxon>
    </lineage>
</organism>
<evidence type="ECO:0000313" key="1">
    <source>
        <dbReference type="EMBL" id="KAI3720539.1"/>
    </source>
</evidence>
<evidence type="ECO:0000313" key="2">
    <source>
        <dbReference type="Proteomes" id="UP001055811"/>
    </source>
</evidence>
<dbReference type="Proteomes" id="UP001055811">
    <property type="component" value="Linkage Group LG06"/>
</dbReference>
<gene>
    <name evidence="1" type="ORF">L2E82_31526</name>
</gene>
<comment type="caution">
    <text evidence="1">The sequence shown here is derived from an EMBL/GenBank/DDBJ whole genome shotgun (WGS) entry which is preliminary data.</text>
</comment>
<reference evidence="2" key="1">
    <citation type="journal article" date="2022" name="Mol. Ecol. Resour.">
        <title>The genomes of chicory, endive, great burdock and yacon provide insights into Asteraceae palaeo-polyploidization history and plant inulin production.</title>
        <authorList>
            <person name="Fan W."/>
            <person name="Wang S."/>
            <person name="Wang H."/>
            <person name="Wang A."/>
            <person name="Jiang F."/>
            <person name="Liu H."/>
            <person name="Zhao H."/>
            <person name="Xu D."/>
            <person name="Zhang Y."/>
        </authorList>
    </citation>
    <scope>NUCLEOTIDE SEQUENCE [LARGE SCALE GENOMIC DNA]</scope>
    <source>
        <strain evidence="2">cv. Punajuju</strain>
    </source>
</reference>
<accession>A0ACB9BDD7</accession>
<dbReference type="EMBL" id="CM042014">
    <property type="protein sequence ID" value="KAI3720539.1"/>
    <property type="molecule type" value="Genomic_DNA"/>
</dbReference>
<sequence>MWDNGYAITFVFVCSVKPSNFSCSYTASFSHLLFYFSMFAVSLTSFLIIQGLAFRKTVKYESVVIVLGKLEPL</sequence>
<keyword evidence="2" id="KW-1185">Reference proteome</keyword>
<proteinExistence type="predicted"/>
<protein>
    <submittedName>
        <fullName evidence="1">Uncharacterized protein</fullName>
    </submittedName>
</protein>